<keyword evidence="3" id="KW-1185">Reference proteome</keyword>
<gene>
    <name evidence="2" type="ORF">INT45_010634</name>
</gene>
<dbReference type="Pfam" id="PF08634">
    <property type="entry name" value="Pet127"/>
    <property type="match status" value="1"/>
</dbReference>
<dbReference type="GO" id="GO:0005740">
    <property type="term" value="C:mitochondrial envelope"/>
    <property type="evidence" value="ECO:0007669"/>
    <property type="project" value="TreeGrafter"/>
</dbReference>
<dbReference type="Proteomes" id="UP000646827">
    <property type="component" value="Unassembled WGS sequence"/>
</dbReference>
<dbReference type="PANTHER" id="PTHR31014:SF0">
    <property type="entry name" value="MITOCHONDRIAL TRANSLATION SYSTEM COMPONENT PET127-RELATED"/>
    <property type="match status" value="1"/>
</dbReference>
<dbReference type="OrthoDB" id="10249045at2759"/>
<evidence type="ECO:0000256" key="1">
    <source>
        <dbReference type="SAM" id="MobiDB-lite"/>
    </source>
</evidence>
<protein>
    <recommendedName>
        <fullName evidence="4">Pet127-domain-containing protein</fullName>
    </recommendedName>
</protein>
<evidence type="ECO:0008006" key="4">
    <source>
        <dbReference type="Google" id="ProtNLM"/>
    </source>
</evidence>
<evidence type="ECO:0000313" key="2">
    <source>
        <dbReference type="EMBL" id="KAG2216065.1"/>
    </source>
</evidence>
<feature type="non-terminal residue" evidence="2">
    <location>
        <position position="1"/>
    </location>
</feature>
<feature type="region of interest" description="Disordered" evidence="1">
    <location>
        <begin position="1"/>
        <end position="33"/>
    </location>
</feature>
<dbReference type="PANTHER" id="PTHR31014">
    <property type="entry name" value="MITOCHONDRIAL TRANSLATION SYSTEM COMPONENT PET127-RELATED"/>
    <property type="match status" value="1"/>
</dbReference>
<dbReference type="EMBL" id="JAEPRB010000462">
    <property type="protein sequence ID" value="KAG2216065.1"/>
    <property type="molecule type" value="Genomic_DNA"/>
</dbReference>
<reference evidence="2 3" key="1">
    <citation type="submission" date="2020-12" db="EMBL/GenBank/DDBJ databases">
        <title>Metabolic potential, ecology and presence of endohyphal bacteria is reflected in genomic diversity of Mucoromycotina.</title>
        <authorList>
            <person name="Muszewska A."/>
            <person name="Okrasinska A."/>
            <person name="Steczkiewicz K."/>
            <person name="Drgas O."/>
            <person name="Orlowska M."/>
            <person name="Perlinska-Lenart U."/>
            <person name="Aleksandrzak-Piekarczyk T."/>
            <person name="Szatraj K."/>
            <person name="Zielenkiewicz U."/>
            <person name="Pilsyk S."/>
            <person name="Malc E."/>
            <person name="Mieczkowski P."/>
            <person name="Kruszewska J.S."/>
            <person name="Biernat P."/>
            <person name="Pawlowska J."/>
        </authorList>
    </citation>
    <scope>NUCLEOTIDE SEQUENCE [LARGE SCALE GENOMIC DNA]</scope>
    <source>
        <strain evidence="2 3">CBS 142.35</strain>
    </source>
</reference>
<sequence length="620" mass="72802">SPNRLNLVEEQKQEQEQVQQQQEQEQEQENQTTTFNFKNFIKEKRKEFEQKELNSESKSILPPFINNQENVVIIPKSDILKERKLSLPHSGGEKWQKIDHKLKYQKIKSPQQPEVPKLAHGLDRVLFNPGVHYLKDPRTQKFNFPTTLEYITQPHDFDYNTLTPYTTSSKDTRLLDMAREHNTRYIGSTSSVSSMLSQLYFLISQSKPVDTSIFSDKFGSMGNKFTRGTRAPSSINLMWKDGVYAIDAYKSNDVEDTILSILGKSMEKVLTTEPNEYERYLKNAESPISEAERNQPETFAYGKIGHFLLRSQLDCQDPRLPRRTFDLKTRAAVPIRLDMNNYKDYLGYSLRRSHGLYESFEREYFDMLRSAFLKYSFQVRIGHMDGIFVAYHNTRKIFGFQYISREEMDVRLFGSSHMANESFRNVLVMFQNILDKATEKYPNKSLKISFDAASGSSMSIYVEPLPDHGEETASLQENENDDDNQVLIKEEEEEIKEDEEFFKTADDTSYEADSTDQPTYRPYRPMTLYTLTTRSFINGELANYNEPISLKKRSDIWKLNYKLRESNMSPEDADIMYHRMRKRQDQVYNREGKLQQSFVRLFKTISDRGLKFEKKERDNK</sequence>
<name>A0A8H7VD51_9FUNG</name>
<proteinExistence type="predicted"/>
<evidence type="ECO:0000313" key="3">
    <source>
        <dbReference type="Proteomes" id="UP000646827"/>
    </source>
</evidence>
<dbReference type="AlphaFoldDB" id="A0A8H7VD51"/>
<dbReference type="GO" id="GO:0000964">
    <property type="term" value="P:mitochondrial RNA 5'-end processing"/>
    <property type="evidence" value="ECO:0007669"/>
    <property type="project" value="TreeGrafter"/>
</dbReference>
<feature type="region of interest" description="Disordered" evidence="1">
    <location>
        <begin position="497"/>
        <end position="521"/>
    </location>
</feature>
<organism evidence="2 3">
    <name type="scientific">Circinella minor</name>
    <dbReference type="NCBI Taxonomy" id="1195481"/>
    <lineage>
        <taxon>Eukaryota</taxon>
        <taxon>Fungi</taxon>
        <taxon>Fungi incertae sedis</taxon>
        <taxon>Mucoromycota</taxon>
        <taxon>Mucoromycotina</taxon>
        <taxon>Mucoromycetes</taxon>
        <taxon>Mucorales</taxon>
        <taxon>Lichtheimiaceae</taxon>
        <taxon>Circinella</taxon>
    </lineage>
</organism>
<accession>A0A8H7VD51</accession>
<comment type="caution">
    <text evidence="2">The sequence shown here is derived from an EMBL/GenBank/DDBJ whole genome shotgun (WGS) entry which is preliminary data.</text>
</comment>
<dbReference type="InterPro" id="IPR013943">
    <property type="entry name" value="Pet127"/>
</dbReference>